<gene>
    <name evidence="2" type="ORF">FA15DRAFT_68502</name>
</gene>
<feature type="domain" description="F-box" evidence="1">
    <location>
        <begin position="17"/>
        <end position="47"/>
    </location>
</feature>
<dbReference type="SUPFAM" id="SSF81383">
    <property type="entry name" value="F-box domain"/>
    <property type="match status" value="1"/>
</dbReference>
<evidence type="ECO:0000313" key="2">
    <source>
        <dbReference type="EMBL" id="TFK21749.1"/>
    </source>
</evidence>
<dbReference type="PROSITE" id="PS50181">
    <property type="entry name" value="FBOX"/>
    <property type="match status" value="1"/>
</dbReference>
<dbReference type="InterPro" id="IPR001810">
    <property type="entry name" value="F-box_dom"/>
</dbReference>
<proteinExistence type="predicted"/>
<dbReference type="AlphaFoldDB" id="A0A5C3KMS5"/>
<dbReference type="OrthoDB" id="2745898at2759"/>
<evidence type="ECO:0000313" key="3">
    <source>
        <dbReference type="Proteomes" id="UP000307440"/>
    </source>
</evidence>
<accession>A0A5C3KMS5</accession>
<dbReference type="Proteomes" id="UP000307440">
    <property type="component" value="Unassembled WGS sequence"/>
</dbReference>
<reference evidence="2 3" key="1">
    <citation type="journal article" date="2019" name="Nat. Ecol. Evol.">
        <title>Megaphylogeny resolves global patterns of mushroom evolution.</title>
        <authorList>
            <person name="Varga T."/>
            <person name="Krizsan K."/>
            <person name="Foldi C."/>
            <person name="Dima B."/>
            <person name="Sanchez-Garcia M."/>
            <person name="Sanchez-Ramirez S."/>
            <person name="Szollosi G.J."/>
            <person name="Szarkandi J.G."/>
            <person name="Papp V."/>
            <person name="Albert L."/>
            <person name="Andreopoulos W."/>
            <person name="Angelini C."/>
            <person name="Antonin V."/>
            <person name="Barry K.W."/>
            <person name="Bougher N.L."/>
            <person name="Buchanan P."/>
            <person name="Buyck B."/>
            <person name="Bense V."/>
            <person name="Catcheside P."/>
            <person name="Chovatia M."/>
            <person name="Cooper J."/>
            <person name="Damon W."/>
            <person name="Desjardin D."/>
            <person name="Finy P."/>
            <person name="Geml J."/>
            <person name="Haridas S."/>
            <person name="Hughes K."/>
            <person name="Justo A."/>
            <person name="Karasinski D."/>
            <person name="Kautmanova I."/>
            <person name="Kiss B."/>
            <person name="Kocsube S."/>
            <person name="Kotiranta H."/>
            <person name="LaButti K.M."/>
            <person name="Lechner B.E."/>
            <person name="Liimatainen K."/>
            <person name="Lipzen A."/>
            <person name="Lukacs Z."/>
            <person name="Mihaltcheva S."/>
            <person name="Morgado L.N."/>
            <person name="Niskanen T."/>
            <person name="Noordeloos M.E."/>
            <person name="Ohm R.A."/>
            <person name="Ortiz-Santana B."/>
            <person name="Ovrebo C."/>
            <person name="Racz N."/>
            <person name="Riley R."/>
            <person name="Savchenko A."/>
            <person name="Shiryaev A."/>
            <person name="Soop K."/>
            <person name="Spirin V."/>
            <person name="Szebenyi C."/>
            <person name="Tomsovsky M."/>
            <person name="Tulloss R.E."/>
            <person name="Uehling J."/>
            <person name="Grigoriev I.V."/>
            <person name="Vagvolgyi C."/>
            <person name="Papp T."/>
            <person name="Martin F.M."/>
            <person name="Miettinen O."/>
            <person name="Hibbett D.S."/>
            <person name="Nagy L.G."/>
        </authorList>
    </citation>
    <scope>NUCLEOTIDE SEQUENCE [LARGE SCALE GENOMIC DNA]</scope>
    <source>
        <strain evidence="2 3">CBS 121175</strain>
    </source>
</reference>
<name>A0A5C3KMS5_COPMA</name>
<keyword evidence="3" id="KW-1185">Reference proteome</keyword>
<dbReference type="EMBL" id="ML210259">
    <property type="protein sequence ID" value="TFK21749.1"/>
    <property type="molecule type" value="Genomic_DNA"/>
</dbReference>
<protein>
    <recommendedName>
        <fullName evidence="1">F-box domain-containing protein</fullName>
    </recommendedName>
</protein>
<dbReference type="InterPro" id="IPR036047">
    <property type="entry name" value="F-box-like_dom_sf"/>
</dbReference>
<evidence type="ECO:0000259" key="1">
    <source>
        <dbReference type="PROSITE" id="PS50181"/>
    </source>
</evidence>
<organism evidence="2 3">
    <name type="scientific">Coprinopsis marcescibilis</name>
    <name type="common">Agaric fungus</name>
    <name type="synonym">Psathyrella marcescibilis</name>
    <dbReference type="NCBI Taxonomy" id="230819"/>
    <lineage>
        <taxon>Eukaryota</taxon>
        <taxon>Fungi</taxon>
        <taxon>Dikarya</taxon>
        <taxon>Basidiomycota</taxon>
        <taxon>Agaricomycotina</taxon>
        <taxon>Agaricomycetes</taxon>
        <taxon>Agaricomycetidae</taxon>
        <taxon>Agaricales</taxon>
        <taxon>Agaricineae</taxon>
        <taxon>Psathyrellaceae</taxon>
        <taxon>Coprinopsis</taxon>
    </lineage>
</organism>
<sequence>MLCRSKPNLHVQRWTLPLPMLELPSELVRRILDLLDQSSLKQTSLVCSALCGPCQELIFATLTLEHKAGCADPPAHGQALITRYRQNPAIAGYVKHLVICETKWLRRPSHDSWLARDDKFPEAVDLLSLDKLQSFYLDLGRTDLNQLPEGVKSAVRKICCSPSLTKLELLGAPLSLIDGCSAYLQTLCLRNVHICPTAGSWRKAAPVHLHYLDIATSNPQGVITHIVDRLLDPDNNINTTRLVFLHANLDIRHSLHYNTLNRLIATCAETLRTLSLHLEHNMERCDIDHDANIDIGSCRFLTEISISFTMIYSVHGLKRVLSEVLRIFETLSLGNQIETIRLDAHFLGVMGAEFNEESLGYKQWGLLDTLLSNRERFGRLRKIELDVSDNSRINPLDEPVAKRFENCMKALISAGTLEVKYSQGPQLLG</sequence>